<keyword evidence="2" id="KW-0812">Transmembrane</keyword>
<keyword evidence="2" id="KW-0472">Membrane</keyword>
<evidence type="ECO:0000256" key="1">
    <source>
        <dbReference type="SAM" id="MobiDB-lite"/>
    </source>
</evidence>
<protein>
    <submittedName>
        <fullName evidence="3">Uncharacterized protein</fullName>
    </submittedName>
</protein>
<feature type="region of interest" description="Disordered" evidence="1">
    <location>
        <begin position="58"/>
        <end position="82"/>
    </location>
</feature>
<name>A0AAU7DX21_9MICO</name>
<reference evidence="3" key="1">
    <citation type="submission" date="2024-02" db="EMBL/GenBank/DDBJ databases">
        <title>Tomenella chthoni gen. nov. sp. nov., a member of the family Jonesiaceae isolated from bat guano.</title>
        <authorList>
            <person name="Miller S.L."/>
            <person name="King J."/>
            <person name="Sankaranarayanan K."/>
            <person name="Lawson P.A."/>
        </authorList>
    </citation>
    <scope>NUCLEOTIDE SEQUENCE</scope>
    <source>
        <strain evidence="3">BS-20</strain>
    </source>
</reference>
<accession>A0AAU7DX21</accession>
<dbReference type="AlphaFoldDB" id="A0AAU7DX21"/>
<sequence>MLGRRAQAKAAKPFEHKVLLLLNPIFVILAVLLTINMVHSQGREIIAYTGDTYTQGYTNGFDDGPTQGTSHTGNQEHRERMT</sequence>
<gene>
    <name evidence="3" type="ORF">V5R04_01310</name>
</gene>
<dbReference type="EMBL" id="CP146203">
    <property type="protein sequence ID" value="XBH21894.1"/>
    <property type="molecule type" value="Genomic_DNA"/>
</dbReference>
<feature type="transmembrane region" description="Helical" evidence="2">
    <location>
        <begin position="20"/>
        <end position="38"/>
    </location>
</feature>
<evidence type="ECO:0000256" key="2">
    <source>
        <dbReference type="SAM" id="Phobius"/>
    </source>
</evidence>
<organism evidence="3">
    <name type="scientific">Jonesiaceae bacterium BS-20</name>
    <dbReference type="NCBI Taxonomy" id="3120821"/>
    <lineage>
        <taxon>Bacteria</taxon>
        <taxon>Bacillati</taxon>
        <taxon>Actinomycetota</taxon>
        <taxon>Actinomycetes</taxon>
        <taxon>Micrococcales</taxon>
        <taxon>Jonesiaceae</taxon>
    </lineage>
</organism>
<proteinExistence type="predicted"/>
<keyword evidence="2" id="KW-1133">Transmembrane helix</keyword>
<evidence type="ECO:0000313" key="3">
    <source>
        <dbReference type="EMBL" id="XBH21894.1"/>
    </source>
</evidence>